<keyword evidence="4" id="KW-1185">Reference proteome</keyword>
<keyword evidence="1" id="KW-0812">Transmembrane</keyword>
<evidence type="ECO:0000259" key="2">
    <source>
        <dbReference type="Pfam" id="PF12762"/>
    </source>
</evidence>
<dbReference type="Pfam" id="PF12762">
    <property type="entry name" value="DDE_Tnp_IS1595"/>
    <property type="match status" value="1"/>
</dbReference>
<gene>
    <name evidence="3" type="ORF">H312_02346</name>
</gene>
<dbReference type="InterPro" id="IPR053164">
    <property type="entry name" value="IS1016-like_transposase"/>
</dbReference>
<dbReference type="PANTHER" id="PTHR47163:SF2">
    <property type="entry name" value="SI:DKEY-17M8.2"/>
    <property type="match status" value="1"/>
</dbReference>
<dbReference type="VEuPathDB" id="MicrosporidiaDB:H312_02346"/>
<keyword evidence="1" id="KW-1133">Transmembrane helix</keyword>
<organism evidence="3 4">
    <name type="scientific">Anncaliia algerae PRA339</name>
    <dbReference type="NCBI Taxonomy" id="1288291"/>
    <lineage>
        <taxon>Eukaryota</taxon>
        <taxon>Fungi</taxon>
        <taxon>Fungi incertae sedis</taxon>
        <taxon>Microsporidia</taxon>
        <taxon>Tubulinosematoidea</taxon>
        <taxon>Tubulinosematidae</taxon>
        <taxon>Anncaliia</taxon>
    </lineage>
</organism>
<dbReference type="EMBL" id="KK365192">
    <property type="protein sequence ID" value="KCZ80256.1"/>
    <property type="molecule type" value="Genomic_DNA"/>
</dbReference>
<reference evidence="3 4" key="2">
    <citation type="submission" date="2014-03" db="EMBL/GenBank/DDBJ databases">
        <title>The Genome Sequence of Anncaliia algerae insect isolate PRA339.</title>
        <authorList>
            <consortium name="The Broad Institute Genome Sequencing Platform"/>
            <consortium name="The Broad Institute Genome Sequencing Center for Infectious Disease"/>
            <person name="Cuomo C."/>
            <person name="Becnel J."/>
            <person name="Sanscrainte N."/>
            <person name="Walker B."/>
            <person name="Young S.K."/>
            <person name="Zeng Q."/>
            <person name="Gargeya S."/>
            <person name="Fitzgerald M."/>
            <person name="Haas B."/>
            <person name="Abouelleil A."/>
            <person name="Alvarado L."/>
            <person name="Arachchi H.M."/>
            <person name="Berlin A.M."/>
            <person name="Chapman S.B."/>
            <person name="Dewar J."/>
            <person name="Goldberg J."/>
            <person name="Griggs A."/>
            <person name="Gujja S."/>
            <person name="Hansen M."/>
            <person name="Howarth C."/>
            <person name="Imamovic A."/>
            <person name="Larimer J."/>
            <person name="McCowan C."/>
            <person name="Murphy C."/>
            <person name="Neiman D."/>
            <person name="Pearson M."/>
            <person name="Priest M."/>
            <person name="Roberts A."/>
            <person name="Saif S."/>
            <person name="Shea T."/>
            <person name="Sisk P."/>
            <person name="Sykes S."/>
            <person name="Wortman J."/>
            <person name="Nusbaum C."/>
            <person name="Birren B."/>
        </authorList>
    </citation>
    <scope>NUCLEOTIDE SEQUENCE [LARGE SCALE GENOMIC DNA]</scope>
    <source>
        <strain evidence="3 4">PRA339</strain>
    </source>
</reference>
<dbReference type="HOGENOM" id="CLU_044348_6_0_1"/>
<dbReference type="PANTHER" id="PTHR47163">
    <property type="entry name" value="DDE_TNP_IS1595 DOMAIN-CONTAINING PROTEIN"/>
    <property type="match status" value="1"/>
</dbReference>
<evidence type="ECO:0000313" key="4">
    <source>
        <dbReference type="Proteomes" id="UP000030655"/>
    </source>
</evidence>
<accession>A0A059EZV0</accession>
<feature type="transmembrane region" description="Helical" evidence="1">
    <location>
        <begin position="80"/>
        <end position="97"/>
    </location>
</feature>
<feature type="transmembrane region" description="Helical" evidence="1">
    <location>
        <begin position="103"/>
        <end position="125"/>
    </location>
</feature>
<dbReference type="Proteomes" id="UP000030655">
    <property type="component" value="Unassembled WGS sequence"/>
</dbReference>
<proteinExistence type="predicted"/>
<protein>
    <recommendedName>
        <fullName evidence="2">ISXO2-like transposase domain-containing protein</fullName>
    </recommendedName>
</protein>
<dbReference type="InterPro" id="IPR024445">
    <property type="entry name" value="Tnp_ISXO2-like"/>
</dbReference>
<dbReference type="AlphaFoldDB" id="A0A059EZV0"/>
<feature type="domain" description="ISXO2-like transposase" evidence="2">
    <location>
        <begin position="1"/>
        <end position="78"/>
    </location>
</feature>
<reference evidence="4" key="1">
    <citation type="submission" date="2013-02" db="EMBL/GenBank/DDBJ databases">
        <authorList>
            <consortium name="The Broad Institute Genome Sequencing Platform"/>
            <person name="Cuomo C."/>
            <person name="Becnel J."/>
            <person name="Sanscrainte N."/>
            <person name="Walker B."/>
            <person name="Young S.K."/>
            <person name="Zeng Q."/>
            <person name="Gargeya S."/>
            <person name="Fitzgerald M."/>
            <person name="Haas B."/>
            <person name="Abouelleil A."/>
            <person name="Alvarado L."/>
            <person name="Arachchi H.M."/>
            <person name="Berlin A.M."/>
            <person name="Chapman S.B."/>
            <person name="Dewar J."/>
            <person name="Goldberg J."/>
            <person name="Griggs A."/>
            <person name="Gujja S."/>
            <person name="Hansen M."/>
            <person name="Howarth C."/>
            <person name="Imamovic A."/>
            <person name="Larimer J."/>
            <person name="McCowan C."/>
            <person name="Murphy C."/>
            <person name="Neiman D."/>
            <person name="Pearson M."/>
            <person name="Priest M."/>
            <person name="Roberts A."/>
            <person name="Saif S."/>
            <person name="Shea T."/>
            <person name="Sisk P."/>
            <person name="Sykes S."/>
            <person name="Wortman J."/>
            <person name="Nusbaum C."/>
            <person name="Birren B."/>
        </authorList>
    </citation>
    <scope>NUCLEOTIDE SEQUENCE [LARGE SCALE GENOMIC DNA]</scope>
    <source>
        <strain evidence="4">PRA339</strain>
    </source>
</reference>
<name>A0A059EZV0_9MICR</name>
<keyword evidence="1" id="KW-0472">Membrane</keyword>
<sequence>VPDQSASTLLTLVKRYVHKDSIIYSTVEKIYWMVEYFLAHERVNHSVSFIGNLRGVHINTIEGTWSVVKRTISTIHRTKGFISLYLLRFMLLRLYLITNFSELINLLLWFYLLFSTLIFKGYFFLNFC</sequence>
<evidence type="ECO:0000313" key="3">
    <source>
        <dbReference type="EMBL" id="KCZ80256.1"/>
    </source>
</evidence>
<feature type="non-terminal residue" evidence="3">
    <location>
        <position position="1"/>
    </location>
</feature>
<evidence type="ECO:0000256" key="1">
    <source>
        <dbReference type="SAM" id="Phobius"/>
    </source>
</evidence>